<evidence type="ECO:0000313" key="2">
    <source>
        <dbReference type="EMBL" id="HJC11827.1"/>
    </source>
</evidence>
<reference evidence="2" key="1">
    <citation type="journal article" date="2021" name="PeerJ">
        <title>Extensive microbial diversity within the chicken gut microbiome revealed by metagenomics and culture.</title>
        <authorList>
            <person name="Gilroy R."/>
            <person name="Ravi A."/>
            <person name="Getino M."/>
            <person name="Pursley I."/>
            <person name="Horton D.L."/>
            <person name="Alikhan N.F."/>
            <person name="Baker D."/>
            <person name="Gharbi K."/>
            <person name="Hall N."/>
            <person name="Watson M."/>
            <person name="Adriaenssens E.M."/>
            <person name="Foster-Nyarko E."/>
            <person name="Jarju S."/>
            <person name="Secka A."/>
            <person name="Antonio M."/>
            <person name="Oren A."/>
            <person name="Chaudhuri R.R."/>
            <person name="La Ragione R."/>
            <person name="Hildebrand F."/>
            <person name="Pallen M.J."/>
        </authorList>
    </citation>
    <scope>NUCLEOTIDE SEQUENCE</scope>
    <source>
        <strain evidence="2">ChiSxjej6B18-287</strain>
    </source>
</reference>
<accession>A0A9D2N7H3</accession>
<feature type="region of interest" description="Disordered" evidence="1">
    <location>
        <begin position="44"/>
        <end position="85"/>
    </location>
</feature>
<dbReference type="Proteomes" id="UP000823893">
    <property type="component" value="Unassembled WGS sequence"/>
</dbReference>
<feature type="compositionally biased region" description="Polar residues" evidence="1">
    <location>
        <begin position="45"/>
        <end position="54"/>
    </location>
</feature>
<evidence type="ECO:0000313" key="3">
    <source>
        <dbReference type="Proteomes" id="UP000823893"/>
    </source>
</evidence>
<organism evidence="2 3">
    <name type="scientific">Candidatus Blautia merdigallinarum</name>
    <dbReference type="NCBI Taxonomy" id="2838495"/>
    <lineage>
        <taxon>Bacteria</taxon>
        <taxon>Bacillati</taxon>
        <taxon>Bacillota</taxon>
        <taxon>Clostridia</taxon>
        <taxon>Lachnospirales</taxon>
        <taxon>Lachnospiraceae</taxon>
        <taxon>Blautia</taxon>
    </lineage>
</organism>
<evidence type="ECO:0000256" key="1">
    <source>
        <dbReference type="SAM" id="MobiDB-lite"/>
    </source>
</evidence>
<sequence>MKEFIKRFLLVLLCAVLLAAFAGFLLLDHQSRQQDRQRLKGLQAEENNTQTQSSEEQDAEPQETQNAEKETQTEETPEEPAQTSVQGVACWGDELLSTQEAATYSYKVVLQNLLTENGYGLTVADKTLNGASTLSVMKMAGVPQEELDAYVAQHIEKAAGAELPIEETNMRDLTEEQLARPDADYIPVIFMGYYGGWNHDPQELIEQQQKVLDTFGANKDKFIIAGITPADGSVDVTTYDSAMKEAWGEHYISTEEITTQPQASYEGQAEIANAVYQKLIELNYISK</sequence>
<proteinExistence type="predicted"/>
<dbReference type="EMBL" id="DWWV01000189">
    <property type="protein sequence ID" value="HJC11827.1"/>
    <property type="molecule type" value="Genomic_DNA"/>
</dbReference>
<reference evidence="2" key="2">
    <citation type="submission" date="2021-04" db="EMBL/GenBank/DDBJ databases">
        <authorList>
            <person name="Gilroy R."/>
        </authorList>
    </citation>
    <scope>NUCLEOTIDE SEQUENCE</scope>
    <source>
        <strain evidence="2">ChiSxjej6B18-287</strain>
    </source>
</reference>
<dbReference type="AlphaFoldDB" id="A0A9D2N7H3"/>
<gene>
    <name evidence="2" type="ORF">H9935_13700</name>
</gene>
<name>A0A9D2N7H3_9FIRM</name>
<comment type="caution">
    <text evidence="2">The sequence shown here is derived from an EMBL/GenBank/DDBJ whole genome shotgun (WGS) entry which is preliminary data.</text>
</comment>
<protein>
    <submittedName>
        <fullName evidence="2">Uncharacterized protein</fullName>
    </submittedName>
</protein>